<dbReference type="InterPro" id="IPR050900">
    <property type="entry name" value="Transposase_IS3/IS150/IS904"/>
</dbReference>
<dbReference type="PANTHER" id="PTHR46889:SF4">
    <property type="entry name" value="TRANSPOSASE INSO FOR INSERTION SEQUENCE ELEMENT IS911B-RELATED"/>
    <property type="match status" value="1"/>
</dbReference>
<dbReference type="PANTHER" id="PTHR46889">
    <property type="entry name" value="TRANSPOSASE INSF FOR INSERTION SEQUENCE IS3B-RELATED"/>
    <property type="match status" value="1"/>
</dbReference>
<evidence type="ECO:0000256" key="1">
    <source>
        <dbReference type="SAM" id="MobiDB-lite"/>
    </source>
</evidence>
<gene>
    <name evidence="3" type="ORF">pTT25_00057</name>
</gene>
<dbReference type="EMBL" id="MH392243">
    <property type="protein sequence ID" value="QDL89740.1"/>
    <property type="molecule type" value="Genomic_DNA"/>
</dbReference>
<proteinExistence type="predicted"/>
<sequence>MIGLEDRQRMARWIDSAHRDGARLEQACTVVGIDVRTLQRWKAQDGLQTGDRRPEAAHPTPSHALTEQERAAVLEVANEPRFADMPPARIVPTLADEGVYLASESTFSRVLRAAGQNRHRGRAKVPHAKRSPQTHVATAPRQVWCWDLTFLPAQVVGQWFYLYLILDLYSRKVVGWEVHAEDDGDHAARLVHRTALAEGIATIERDKRPVLHGDNGSTIKATSVLAMLYWLGVKPSYSRPRVSDDNAFVEALFRTAKYRPEFPAKGFATLDDARQWAARFVHWYNFNHQHSGIRYVSPAQRHAGEDRQILAKRHALYLQARERNPARWSRHTRNWEPIEAVALNPERDVVVSMGSRLGTQKKASAA</sequence>
<reference evidence="3" key="1">
    <citation type="submission" date="2018-05" db="EMBL/GenBank/DDBJ databases">
        <title>Plant species dependent abundance and diversity of IncP-1 plasmids in the rhizosphere - sequence analysis provides new insights into the role as efficient and dynamic means for rapid bacterial adaptation.</title>
        <authorList>
            <person name="Nour E."/>
            <person name="Shintani M."/>
            <person name="Elsayed T."/>
            <person name="Blau K."/>
            <person name="Jechalke S."/>
            <person name="Sproeer C."/>
            <person name="Bunk B."/>
            <person name="Overmann J."/>
            <person name="Smalla K."/>
        </authorList>
    </citation>
    <scope>NUCLEOTIDE SEQUENCE</scope>
    <source>
        <plasmid evidence="3">pTT25</plasmid>
    </source>
</reference>
<dbReference type="Pfam" id="PF00665">
    <property type="entry name" value="rve"/>
    <property type="match status" value="1"/>
</dbReference>
<evidence type="ECO:0000259" key="2">
    <source>
        <dbReference type="PROSITE" id="PS50994"/>
    </source>
</evidence>
<dbReference type="InterPro" id="IPR012337">
    <property type="entry name" value="RNaseH-like_sf"/>
</dbReference>
<dbReference type="PROSITE" id="PS50994">
    <property type="entry name" value="INTEGRASE"/>
    <property type="match status" value="1"/>
</dbReference>
<dbReference type="InterPro" id="IPR036397">
    <property type="entry name" value="RNaseH_sf"/>
</dbReference>
<name>A0A515HJZ2_9ZZZZ</name>
<organism evidence="3">
    <name type="scientific">Sym plasmid</name>
    <dbReference type="NCBI Taxonomy" id="28430"/>
    <lineage>
        <taxon>other sequences</taxon>
        <taxon>plasmids</taxon>
    </lineage>
</organism>
<protein>
    <submittedName>
        <fullName evidence="3">Putative transposase OrfB</fullName>
    </submittedName>
</protein>
<dbReference type="InterPro" id="IPR009057">
    <property type="entry name" value="Homeodomain-like_sf"/>
</dbReference>
<feature type="region of interest" description="Disordered" evidence="1">
    <location>
        <begin position="44"/>
        <end position="65"/>
    </location>
</feature>
<dbReference type="NCBIfam" id="NF033516">
    <property type="entry name" value="transpos_IS3"/>
    <property type="match status" value="1"/>
</dbReference>
<dbReference type="AlphaFoldDB" id="A0A515HJZ2"/>
<dbReference type="GO" id="GO:0003676">
    <property type="term" value="F:nucleic acid binding"/>
    <property type="evidence" value="ECO:0007669"/>
    <property type="project" value="InterPro"/>
</dbReference>
<dbReference type="GO" id="GO:0015074">
    <property type="term" value="P:DNA integration"/>
    <property type="evidence" value="ECO:0007669"/>
    <property type="project" value="InterPro"/>
</dbReference>
<dbReference type="SUPFAM" id="SSF46689">
    <property type="entry name" value="Homeodomain-like"/>
    <property type="match status" value="1"/>
</dbReference>
<evidence type="ECO:0000313" key="3">
    <source>
        <dbReference type="EMBL" id="QDL89740.1"/>
    </source>
</evidence>
<dbReference type="InterPro" id="IPR048020">
    <property type="entry name" value="Transpos_IS3"/>
</dbReference>
<accession>A0A515HJZ2</accession>
<dbReference type="Gene3D" id="3.30.420.10">
    <property type="entry name" value="Ribonuclease H-like superfamily/Ribonuclease H"/>
    <property type="match status" value="1"/>
</dbReference>
<dbReference type="SUPFAM" id="SSF53098">
    <property type="entry name" value="Ribonuclease H-like"/>
    <property type="match status" value="1"/>
</dbReference>
<geneLocation type="plasmid" evidence="3">
    <name>pTT25</name>
</geneLocation>
<dbReference type="InterPro" id="IPR001584">
    <property type="entry name" value="Integrase_cat-core"/>
</dbReference>
<feature type="domain" description="Integrase catalytic" evidence="2">
    <location>
        <begin position="136"/>
        <end position="306"/>
    </location>
</feature>
<keyword evidence="3" id="KW-0614">Plasmid</keyword>